<organism evidence="8 9">
    <name type="scientific">Snodgrassella alvi</name>
    <dbReference type="NCBI Taxonomy" id="1196083"/>
    <lineage>
        <taxon>Bacteria</taxon>
        <taxon>Pseudomonadati</taxon>
        <taxon>Pseudomonadota</taxon>
        <taxon>Betaproteobacteria</taxon>
        <taxon>Neisseriales</taxon>
        <taxon>Neisseriaceae</taxon>
        <taxon>Snodgrassella</taxon>
    </lineage>
</organism>
<protein>
    <recommendedName>
        <fullName evidence="3">isochorismate synthase</fullName>
        <ecNumber evidence="3">5.4.4.2</ecNumber>
    </recommendedName>
    <alternativeName>
        <fullName evidence="5">Isochorismate mutase</fullName>
    </alternativeName>
</protein>
<proteinExistence type="inferred from homology"/>
<dbReference type="Pfam" id="PF00425">
    <property type="entry name" value="Chorismate_bind"/>
    <property type="match status" value="1"/>
</dbReference>
<accession>A0A2N9X7X3</accession>
<dbReference type="NCBIfam" id="TIGR00543">
    <property type="entry name" value="isochor_syn"/>
    <property type="match status" value="1"/>
</dbReference>
<dbReference type="EMBL" id="MEIL01000023">
    <property type="protein sequence ID" value="PIT39982.1"/>
    <property type="molecule type" value="Genomic_DNA"/>
</dbReference>
<dbReference type="SUPFAM" id="SSF56322">
    <property type="entry name" value="ADC synthase"/>
    <property type="match status" value="1"/>
</dbReference>
<gene>
    <name evidence="8" type="ORF">BHC54_04300</name>
</gene>
<evidence type="ECO:0000256" key="6">
    <source>
        <dbReference type="SAM" id="MobiDB-lite"/>
    </source>
</evidence>
<dbReference type="InterPro" id="IPR005801">
    <property type="entry name" value="ADC_synthase"/>
</dbReference>
<dbReference type="AlphaFoldDB" id="A0A2N9X7X3"/>
<dbReference type="Gene3D" id="3.60.120.10">
    <property type="entry name" value="Anthranilate synthase"/>
    <property type="match status" value="1"/>
</dbReference>
<evidence type="ECO:0000256" key="2">
    <source>
        <dbReference type="ARBA" id="ARBA00005297"/>
    </source>
</evidence>
<keyword evidence="4" id="KW-0413">Isomerase</keyword>
<comment type="caution">
    <text evidence="8">The sequence shown here is derived from an EMBL/GenBank/DDBJ whole genome shotgun (WGS) entry which is preliminary data.</text>
</comment>
<keyword evidence="9" id="KW-1185">Reference proteome</keyword>
<dbReference type="RefSeq" id="WP_100151905.1">
    <property type="nucleotide sequence ID" value="NZ_MEIL01000023.1"/>
</dbReference>
<sequence>MTTQKSSASQSLISNYQNQLACFASRNHHIYAQHLIHQIHMPVNSDTPFNQQITDCFNFIKAQGYPHPILIGAIPFDTNQNATLNFYSEFEQTTPNSAQQPAHTATPNTMLHQKKLVERPVFEHSVKLALKAMNSGNMQKIVLSQATEFEFNQQHSPEQLFTTLTRQNPDAYSFLIPVEDNQYIFGASPELLLSRQQQQVRSNPLAGSRPRSSNTEENNRIRNELYHSAKDRYEHQFVIDNIRHQLSKYCNEYSASETPDILTTSTMFHLSSVFQGQLQPSAPDALNLALHLHPTPAVCGTPTPVAKQFILSHEGYNRHYYSGLNGWMDAEGNGEWVVTIRNGLLNQNKIRLYAGAGIVVGSDAATEWLETEAKMQTMLNVFQF</sequence>
<dbReference type="EC" id="5.4.4.2" evidence="3"/>
<evidence type="ECO:0000256" key="3">
    <source>
        <dbReference type="ARBA" id="ARBA00012824"/>
    </source>
</evidence>
<evidence type="ECO:0000256" key="1">
    <source>
        <dbReference type="ARBA" id="ARBA00000799"/>
    </source>
</evidence>
<evidence type="ECO:0000256" key="4">
    <source>
        <dbReference type="ARBA" id="ARBA00023235"/>
    </source>
</evidence>
<comment type="catalytic activity">
    <reaction evidence="1">
        <text>chorismate = isochorismate</text>
        <dbReference type="Rhea" id="RHEA:18985"/>
        <dbReference type="ChEBI" id="CHEBI:29748"/>
        <dbReference type="ChEBI" id="CHEBI:29780"/>
        <dbReference type="EC" id="5.4.4.2"/>
    </reaction>
</comment>
<evidence type="ECO:0000259" key="7">
    <source>
        <dbReference type="Pfam" id="PF00425"/>
    </source>
</evidence>
<feature type="region of interest" description="Disordered" evidence="6">
    <location>
        <begin position="196"/>
        <end position="220"/>
    </location>
</feature>
<dbReference type="InterPro" id="IPR015890">
    <property type="entry name" value="Chorismate_C"/>
</dbReference>
<evidence type="ECO:0000256" key="5">
    <source>
        <dbReference type="ARBA" id="ARBA00041564"/>
    </source>
</evidence>
<evidence type="ECO:0000313" key="9">
    <source>
        <dbReference type="Proteomes" id="UP000230202"/>
    </source>
</evidence>
<comment type="similarity">
    <text evidence="2">Belongs to the isochorismate synthase family.</text>
</comment>
<evidence type="ECO:0000313" key="8">
    <source>
        <dbReference type="EMBL" id="PIT39982.1"/>
    </source>
</evidence>
<dbReference type="Proteomes" id="UP000230202">
    <property type="component" value="Unassembled WGS sequence"/>
</dbReference>
<name>A0A2N9X7X3_9NEIS</name>
<dbReference type="PANTHER" id="PTHR42839">
    <property type="entry name" value="ISOCHORISMATE SYNTHASE ENTC"/>
    <property type="match status" value="1"/>
</dbReference>
<dbReference type="InterPro" id="IPR004561">
    <property type="entry name" value="IsoChor_synthase"/>
</dbReference>
<reference evidence="8" key="1">
    <citation type="journal article" date="2017" name="MBio">
        <title>Type VI secretion-mediated competition in the bee gut microbiome.</title>
        <authorList>
            <person name="Steele M.I."/>
            <person name="Kwong W.K."/>
            <person name="Powell J.E."/>
            <person name="Whiteley M."/>
            <person name="Moran N.A."/>
        </authorList>
    </citation>
    <scope>NUCLEOTIDE SEQUENCE [LARGE SCALE GENOMIC DNA]</scope>
    <source>
        <strain evidence="8">WkB273</strain>
    </source>
</reference>
<dbReference type="PANTHER" id="PTHR42839:SF2">
    <property type="entry name" value="ISOCHORISMATE SYNTHASE ENTC"/>
    <property type="match status" value="1"/>
</dbReference>
<dbReference type="GO" id="GO:0008909">
    <property type="term" value="F:isochorismate synthase activity"/>
    <property type="evidence" value="ECO:0007669"/>
    <property type="project" value="UniProtKB-EC"/>
</dbReference>
<feature type="domain" description="Chorismate-utilising enzyme C-terminal" evidence="7">
    <location>
        <begin position="121"/>
        <end position="374"/>
    </location>
</feature>